<dbReference type="SUPFAM" id="SSF52151">
    <property type="entry name" value="FabD/lysophospholipase-like"/>
    <property type="match status" value="1"/>
</dbReference>
<feature type="transmembrane region" description="Helical" evidence="1">
    <location>
        <begin position="24"/>
        <end position="42"/>
    </location>
</feature>
<keyword evidence="1" id="KW-0812">Transmembrane</keyword>
<feature type="transmembrane region" description="Helical" evidence="1">
    <location>
        <begin position="68"/>
        <end position="91"/>
    </location>
</feature>
<feature type="transmembrane region" description="Helical" evidence="1">
    <location>
        <begin position="180"/>
        <end position="200"/>
    </location>
</feature>
<protein>
    <recommendedName>
        <fullName evidence="4">PNPLA domain-containing protein</fullName>
    </recommendedName>
</protein>
<evidence type="ECO:0000256" key="1">
    <source>
        <dbReference type="SAM" id="Phobius"/>
    </source>
</evidence>
<keyword evidence="3" id="KW-1185">Reference proteome</keyword>
<keyword evidence="1" id="KW-1133">Transmembrane helix</keyword>
<dbReference type="KEGG" id="amaq:GO499_01795"/>
<organism evidence="2 3">
    <name type="scientific">Algicella marina</name>
    <dbReference type="NCBI Taxonomy" id="2683284"/>
    <lineage>
        <taxon>Bacteria</taxon>
        <taxon>Pseudomonadati</taxon>
        <taxon>Pseudomonadota</taxon>
        <taxon>Alphaproteobacteria</taxon>
        <taxon>Rhodobacterales</taxon>
        <taxon>Paracoccaceae</taxon>
        <taxon>Algicella</taxon>
    </lineage>
</organism>
<name>A0A6P1STJ6_9RHOB</name>
<dbReference type="EMBL" id="CP046620">
    <property type="protein sequence ID" value="QHQ34004.1"/>
    <property type="molecule type" value="Genomic_DNA"/>
</dbReference>
<evidence type="ECO:0000313" key="2">
    <source>
        <dbReference type="EMBL" id="QHQ34004.1"/>
    </source>
</evidence>
<dbReference type="InterPro" id="IPR016035">
    <property type="entry name" value="Acyl_Trfase/lysoPLipase"/>
</dbReference>
<feature type="transmembrane region" description="Helical" evidence="1">
    <location>
        <begin position="112"/>
        <end position="134"/>
    </location>
</feature>
<dbReference type="Proteomes" id="UP000464495">
    <property type="component" value="Chromosome"/>
</dbReference>
<accession>A0A6P1STJ6</accession>
<feature type="transmembrane region" description="Helical" evidence="1">
    <location>
        <begin position="262"/>
        <end position="286"/>
    </location>
</feature>
<dbReference type="AlphaFoldDB" id="A0A6P1STJ6"/>
<keyword evidence="1" id="KW-0472">Membrane</keyword>
<gene>
    <name evidence="2" type="ORF">GO499_01795</name>
</gene>
<proteinExistence type="predicted"/>
<reference evidence="2 3" key="1">
    <citation type="submission" date="2019-12" db="EMBL/GenBank/DDBJ databases">
        <title>Complete genome sequence of Algicella marina strain 9Alg 56(T) isolated from the red alga Tichocarpus crinitus.</title>
        <authorList>
            <person name="Kim S.-G."/>
            <person name="Nedashkovskaya O.I."/>
        </authorList>
    </citation>
    <scope>NUCLEOTIDE SEQUENCE [LARGE SCALE GENOMIC DNA]</scope>
    <source>
        <strain evidence="2 3">9Alg 56</strain>
    </source>
</reference>
<feature type="transmembrane region" description="Helical" evidence="1">
    <location>
        <begin position="233"/>
        <end position="256"/>
    </location>
</feature>
<evidence type="ECO:0008006" key="4">
    <source>
        <dbReference type="Google" id="ProtNLM"/>
    </source>
</evidence>
<dbReference type="RefSeq" id="WP_161860575.1">
    <property type="nucleotide sequence ID" value="NZ_CP046620.1"/>
</dbReference>
<sequence length="758" mass="83682">MTEATTGAFPRDVSSEAQAKPSYVLSRMTAIFSVACFCWWVAEAGGGDWWSRLWQWLGTLGEHWITTLLYLLLLFAIGGRALSGMGLGNLFHEDAAMKAHNTGRNWWWNSPTLFGAAAAAVFAVYFVAVLIVVSDTPRPAIPRVWQDHNFLVYAAAFATLSVYLLPAPLPRRQPGNAQHLRALVGTLLGLVVGYAVLWIASVVAGYGWFGWTGLNELFAMALAFTVAAALPSLFILLPAVAVTLLIFWASLAVTVLNEFGPVAPFLAMVAAVLIIWFSSSGFARLFGSAVPLKFRFPGIVTLKGEDRIDHYDDILKLEEVLPDSFFADREKDMMAETQKRYATSTEMQDNLPGTDAVDPLGALKAWKERRGVDKPKLVLIATSGGAYRAGFWTALVLDRLLREVPTLAADTRLITGASGGMVGAAYFAALLERKPDGLVGLPDGMSLLGEIEKDILSSQTIGDPEMMEGHGIRYPIPRDSLSPVVRQLMGRDLRMLVRPGTASRDRGTELENQWKTLDVDFKTLCPGEAEGWRPSLVFSPMIVETGQPLLIGNLDMAQAIAEDERNETASFFEWFPHSRDTFKVKTAVRMNASFPYVSPSTALPTEPYLRVVDAGYYDNYGIDAAMAYLSRPAIQRWIAAECSGIALIEIRAFPSKRLDKNGAGAIARAFQWATTPLDGILAARSSTMTFRNRQSMGRQKRVYEDATGVKDFFRSFRFEVDSNTSLSWYMPEEELVEMQRILDGPDIGKRVRELADFL</sequence>
<evidence type="ECO:0000313" key="3">
    <source>
        <dbReference type="Proteomes" id="UP000464495"/>
    </source>
</evidence>
<feature type="transmembrane region" description="Helical" evidence="1">
    <location>
        <begin position="150"/>
        <end position="168"/>
    </location>
</feature>